<name>A0A1H4IP61_RHOJO</name>
<dbReference type="Proteomes" id="UP000183407">
    <property type="component" value="Unassembled WGS sequence"/>
</dbReference>
<dbReference type="AlphaFoldDB" id="A0A1H4IP61"/>
<evidence type="ECO:0000256" key="1">
    <source>
        <dbReference type="ARBA" id="ARBA00004651"/>
    </source>
</evidence>
<feature type="transmembrane region" description="Helical" evidence="9">
    <location>
        <begin position="266"/>
        <end position="284"/>
    </location>
</feature>
<dbReference type="Pfam" id="PF02653">
    <property type="entry name" value="BPD_transp_2"/>
    <property type="match status" value="1"/>
</dbReference>
<dbReference type="GO" id="GO:0022857">
    <property type="term" value="F:transmembrane transporter activity"/>
    <property type="evidence" value="ECO:0007669"/>
    <property type="project" value="InterPro"/>
</dbReference>
<dbReference type="CDD" id="cd06579">
    <property type="entry name" value="TM_PBP1_transp_AraH_like"/>
    <property type="match status" value="1"/>
</dbReference>
<protein>
    <submittedName>
        <fullName evidence="10">Monosaccharide ABC transporter membrane protein, CUT2 family</fullName>
    </submittedName>
</protein>
<evidence type="ECO:0000256" key="8">
    <source>
        <dbReference type="SAM" id="MobiDB-lite"/>
    </source>
</evidence>
<feature type="compositionally biased region" description="Basic and acidic residues" evidence="8">
    <location>
        <begin position="10"/>
        <end position="23"/>
    </location>
</feature>
<keyword evidence="2" id="KW-0813">Transport</keyword>
<keyword evidence="7 9" id="KW-0472">Membrane</keyword>
<feature type="transmembrane region" description="Helical" evidence="9">
    <location>
        <begin position="148"/>
        <end position="167"/>
    </location>
</feature>
<evidence type="ECO:0000256" key="6">
    <source>
        <dbReference type="ARBA" id="ARBA00022989"/>
    </source>
</evidence>
<evidence type="ECO:0000256" key="5">
    <source>
        <dbReference type="ARBA" id="ARBA00022692"/>
    </source>
</evidence>
<dbReference type="PANTHER" id="PTHR32196:SF21">
    <property type="entry name" value="ABC TRANSPORTER PERMEASE PROTEIN YPHD-RELATED"/>
    <property type="match status" value="1"/>
</dbReference>
<keyword evidence="6 9" id="KW-1133">Transmembrane helix</keyword>
<evidence type="ECO:0000256" key="4">
    <source>
        <dbReference type="ARBA" id="ARBA00022519"/>
    </source>
</evidence>
<sequence>MSSPLAGKTETVRRDSVESDPKSGKKSKFQWWQVLSVKRISAVYLAILLFAYFTYRLPDLFLRYDTWTTMLGQQSITIIVALGVLIPVTAGVFDMSVAYTMGLTSTVMAILMVKHDMSWVTAALVVILIGVALGILNGLIITYFKVSSLIATLGTGTVIGSIDFALSGGSSFPIRDANFLGIGVGSLFGIAWPVYIALALAIVAWFFLEHAAVGRRTYAIGGGIQAARLAGVPVRKYIMTTLVLSSVLGAIAGILLAARVGANSPGVAASFLLPGFAAVFLGATQLKEGRVNAWGTVIAIIALAIGAKGFDLIGVRLWIHDFFYGIALIGAMAMSVWSKRSTLEPNGAP</sequence>
<evidence type="ECO:0000256" key="3">
    <source>
        <dbReference type="ARBA" id="ARBA00022475"/>
    </source>
</evidence>
<evidence type="ECO:0000313" key="11">
    <source>
        <dbReference type="Proteomes" id="UP000183407"/>
    </source>
</evidence>
<evidence type="ECO:0000256" key="9">
    <source>
        <dbReference type="SAM" id="Phobius"/>
    </source>
</evidence>
<keyword evidence="3" id="KW-1003">Cell membrane</keyword>
<accession>A0A1H4IP61</accession>
<comment type="subcellular location">
    <subcellularLocation>
        <location evidence="1">Cell membrane</location>
        <topology evidence="1">Multi-pass membrane protein</topology>
    </subcellularLocation>
</comment>
<organism evidence="10 11">
    <name type="scientific">Rhodococcus jostii</name>
    <dbReference type="NCBI Taxonomy" id="132919"/>
    <lineage>
        <taxon>Bacteria</taxon>
        <taxon>Bacillati</taxon>
        <taxon>Actinomycetota</taxon>
        <taxon>Actinomycetes</taxon>
        <taxon>Mycobacteriales</taxon>
        <taxon>Nocardiaceae</taxon>
        <taxon>Rhodococcus</taxon>
    </lineage>
</organism>
<dbReference type="GO" id="GO:0005886">
    <property type="term" value="C:plasma membrane"/>
    <property type="evidence" value="ECO:0007669"/>
    <property type="project" value="UniProtKB-SubCell"/>
</dbReference>
<feature type="transmembrane region" description="Helical" evidence="9">
    <location>
        <begin position="31"/>
        <end position="55"/>
    </location>
</feature>
<reference evidence="11" key="1">
    <citation type="submission" date="2016-10" db="EMBL/GenBank/DDBJ databases">
        <authorList>
            <person name="Varghese N."/>
        </authorList>
    </citation>
    <scope>NUCLEOTIDE SEQUENCE [LARGE SCALE GENOMIC DNA]</scope>
    <source>
        <strain evidence="11">DSM 44719</strain>
    </source>
</reference>
<proteinExistence type="predicted"/>
<keyword evidence="5 9" id="KW-0812">Transmembrane</keyword>
<dbReference type="InterPro" id="IPR001851">
    <property type="entry name" value="ABC_transp_permease"/>
</dbReference>
<feature type="region of interest" description="Disordered" evidence="8">
    <location>
        <begin position="1"/>
        <end position="24"/>
    </location>
</feature>
<feature type="transmembrane region" description="Helical" evidence="9">
    <location>
        <begin position="322"/>
        <end position="338"/>
    </location>
</feature>
<evidence type="ECO:0000256" key="7">
    <source>
        <dbReference type="ARBA" id="ARBA00023136"/>
    </source>
</evidence>
<feature type="transmembrane region" description="Helical" evidence="9">
    <location>
        <begin position="119"/>
        <end position="141"/>
    </location>
</feature>
<feature type="transmembrane region" description="Helical" evidence="9">
    <location>
        <begin position="237"/>
        <end position="260"/>
    </location>
</feature>
<gene>
    <name evidence="10" type="ORF">SAMN04490220_0234</name>
</gene>
<evidence type="ECO:0000313" key="10">
    <source>
        <dbReference type="EMBL" id="SEB35088.1"/>
    </source>
</evidence>
<feature type="transmembrane region" description="Helical" evidence="9">
    <location>
        <begin position="76"/>
        <end position="99"/>
    </location>
</feature>
<evidence type="ECO:0000256" key="2">
    <source>
        <dbReference type="ARBA" id="ARBA00022448"/>
    </source>
</evidence>
<dbReference type="PANTHER" id="PTHR32196">
    <property type="entry name" value="ABC TRANSPORTER PERMEASE PROTEIN YPHD-RELATED-RELATED"/>
    <property type="match status" value="1"/>
</dbReference>
<dbReference type="EMBL" id="FNTL01000002">
    <property type="protein sequence ID" value="SEB35088.1"/>
    <property type="molecule type" value="Genomic_DNA"/>
</dbReference>
<feature type="transmembrane region" description="Helical" evidence="9">
    <location>
        <begin position="291"/>
        <end position="310"/>
    </location>
</feature>
<keyword evidence="4" id="KW-0997">Cell inner membrane</keyword>
<feature type="transmembrane region" description="Helical" evidence="9">
    <location>
        <begin position="179"/>
        <end position="208"/>
    </location>
</feature>